<protein>
    <submittedName>
        <fullName evidence="8">Multidrug efflux transporter</fullName>
    </submittedName>
</protein>
<accession>A0A6A6WAZ2</accession>
<feature type="domain" description="Major facilitator superfamily (MFS) profile" evidence="7">
    <location>
        <begin position="41"/>
        <end position="534"/>
    </location>
</feature>
<dbReference type="GO" id="GO:0015174">
    <property type="term" value="F:basic amino acid transmembrane transporter activity"/>
    <property type="evidence" value="ECO:0007669"/>
    <property type="project" value="TreeGrafter"/>
</dbReference>
<proteinExistence type="predicted"/>
<dbReference type="Pfam" id="PF07690">
    <property type="entry name" value="MFS_1"/>
    <property type="match status" value="1"/>
</dbReference>
<evidence type="ECO:0000256" key="3">
    <source>
        <dbReference type="ARBA" id="ARBA00022989"/>
    </source>
</evidence>
<feature type="transmembrane region" description="Helical" evidence="6">
    <location>
        <begin position="510"/>
        <end position="529"/>
    </location>
</feature>
<organism evidence="8 9">
    <name type="scientific">Pseudovirgaria hyperparasitica</name>
    <dbReference type="NCBI Taxonomy" id="470096"/>
    <lineage>
        <taxon>Eukaryota</taxon>
        <taxon>Fungi</taxon>
        <taxon>Dikarya</taxon>
        <taxon>Ascomycota</taxon>
        <taxon>Pezizomycotina</taxon>
        <taxon>Dothideomycetes</taxon>
        <taxon>Dothideomycetes incertae sedis</taxon>
        <taxon>Acrospermales</taxon>
        <taxon>Acrospermaceae</taxon>
        <taxon>Pseudovirgaria</taxon>
    </lineage>
</organism>
<feature type="transmembrane region" description="Helical" evidence="6">
    <location>
        <begin position="400"/>
        <end position="425"/>
    </location>
</feature>
<dbReference type="OrthoDB" id="6770063at2759"/>
<dbReference type="PANTHER" id="PTHR23501:SF81">
    <property type="entry name" value="VACUOLAR BASIC AMINO ACID TRANSPORTER 2"/>
    <property type="match status" value="1"/>
</dbReference>
<dbReference type="Proteomes" id="UP000799437">
    <property type="component" value="Unassembled WGS sequence"/>
</dbReference>
<evidence type="ECO:0000256" key="1">
    <source>
        <dbReference type="ARBA" id="ARBA00004141"/>
    </source>
</evidence>
<evidence type="ECO:0000313" key="8">
    <source>
        <dbReference type="EMBL" id="KAF2759204.1"/>
    </source>
</evidence>
<keyword evidence="4 6" id="KW-0472">Membrane</keyword>
<dbReference type="FunFam" id="1.20.1250.20:FF:000670">
    <property type="entry name" value="MFS general substrate transporter"/>
    <property type="match status" value="1"/>
</dbReference>
<gene>
    <name evidence="8" type="ORF">EJ05DRAFT_475430</name>
</gene>
<evidence type="ECO:0000259" key="7">
    <source>
        <dbReference type="PROSITE" id="PS50850"/>
    </source>
</evidence>
<feature type="transmembrane region" description="Helical" evidence="6">
    <location>
        <begin position="346"/>
        <end position="364"/>
    </location>
</feature>
<comment type="subcellular location">
    <subcellularLocation>
        <location evidence="1">Membrane</location>
        <topology evidence="1">Multi-pass membrane protein</topology>
    </subcellularLocation>
</comment>
<dbReference type="InterPro" id="IPR036259">
    <property type="entry name" value="MFS_trans_sf"/>
</dbReference>
<dbReference type="PROSITE" id="PS50850">
    <property type="entry name" value="MFS"/>
    <property type="match status" value="1"/>
</dbReference>
<feature type="transmembrane region" description="Helical" evidence="6">
    <location>
        <begin position="370"/>
        <end position="388"/>
    </location>
</feature>
<evidence type="ECO:0000256" key="2">
    <source>
        <dbReference type="ARBA" id="ARBA00022692"/>
    </source>
</evidence>
<dbReference type="PANTHER" id="PTHR23501">
    <property type="entry name" value="MAJOR FACILITATOR SUPERFAMILY"/>
    <property type="match status" value="1"/>
</dbReference>
<evidence type="ECO:0000256" key="5">
    <source>
        <dbReference type="SAM" id="MobiDB-lite"/>
    </source>
</evidence>
<keyword evidence="2 6" id="KW-0812">Transmembrane</keyword>
<dbReference type="Gene3D" id="1.20.1720.10">
    <property type="entry name" value="Multidrug resistance protein D"/>
    <property type="match status" value="1"/>
</dbReference>
<dbReference type="InterPro" id="IPR011701">
    <property type="entry name" value="MFS"/>
</dbReference>
<dbReference type="RefSeq" id="XP_033601655.1">
    <property type="nucleotide sequence ID" value="XM_033743794.1"/>
</dbReference>
<reference evidence="8" key="1">
    <citation type="journal article" date="2020" name="Stud. Mycol.">
        <title>101 Dothideomycetes genomes: a test case for predicting lifestyles and emergence of pathogens.</title>
        <authorList>
            <person name="Haridas S."/>
            <person name="Albert R."/>
            <person name="Binder M."/>
            <person name="Bloem J."/>
            <person name="Labutti K."/>
            <person name="Salamov A."/>
            <person name="Andreopoulos B."/>
            <person name="Baker S."/>
            <person name="Barry K."/>
            <person name="Bills G."/>
            <person name="Bluhm B."/>
            <person name="Cannon C."/>
            <person name="Castanera R."/>
            <person name="Culley D."/>
            <person name="Daum C."/>
            <person name="Ezra D."/>
            <person name="Gonzalez J."/>
            <person name="Henrissat B."/>
            <person name="Kuo A."/>
            <person name="Liang C."/>
            <person name="Lipzen A."/>
            <person name="Lutzoni F."/>
            <person name="Magnuson J."/>
            <person name="Mondo S."/>
            <person name="Nolan M."/>
            <person name="Ohm R."/>
            <person name="Pangilinan J."/>
            <person name="Park H.-J."/>
            <person name="Ramirez L."/>
            <person name="Alfaro M."/>
            <person name="Sun H."/>
            <person name="Tritt A."/>
            <person name="Yoshinaga Y."/>
            <person name="Zwiers L.-H."/>
            <person name="Turgeon B."/>
            <person name="Goodwin S."/>
            <person name="Spatafora J."/>
            <person name="Crous P."/>
            <person name="Grigoriev I."/>
        </authorList>
    </citation>
    <scope>NUCLEOTIDE SEQUENCE</scope>
    <source>
        <strain evidence="8">CBS 121739</strain>
    </source>
</reference>
<feature type="transmembrane region" description="Helical" evidence="6">
    <location>
        <begin position="264"/>
        <end position="284"/>
    </location>
</feature>
<feature type="transmembrane region" description="Helical" evidence="6">
    <location>
        <begin position="37"/>
        <end position="55"/>
    </location>
</feature>
<dbReference type="InterPro" id="IPR020846">
    <property type="entry name" value="MFS_dom"/>
</dbReference>
<keyword evidence="3 6" id="KW-1133">Transmembrane helix</keyword>
<dbReference type="EMBL" id="ML996570">
    <property type="protein sequence ID" value="KAF2759204.1"/>
    <property type="molecule type" value="Genomic_DNA"/>
</dbReference>
<feature type="transmembrane region" description="Helical" evidence="6">
    <location>
        <begin position="106"/>
        <end position="125"/>
    </location>
</feature>
<feature type="transmembrane region" description="Helical" evidence="6">
    <location>
        <begin position="304"/>
        <end position="325"/>
    </location>
</feature>
<dbReference type="CDD" id="cd17502">
    <property type="entry name" value="MFS_Azr1_MDR_like"/>
    <property type="match status" value="1"/>
</dbReference>
<evidence type="ECO:0000256" key="4">
    <source>
        <dbReference type="ARBA" id="ARBA00023136"/>
    </source>
</evidence>
<dbReference type="SUPFAM" id="SSF103473">
    <property type="entry name" value="MFS general substrate transporter"/>
    <property type="match status" value="1"/>
</dbReference>
<feature type="transmembrane region" description="Helical" evidence="6">
    <location>
        <begin position="75"/>
        <end position="94"/>
    </location>
</feature>
<dbReference type="GO" id="GO:0000329">
    <property type="term" value="C:fungal-type vacuole membrane"/>
    <property type="evidence" value="ECO:0007669"/>
    <property type="project" value="TreeGrafter"/>
</dbReference>
<name>A0A6A6WAZ2_9PEZI</name>
<evidence type="ECO:0000256" key="6">
    <source>
        <dbReference type="SAM" id="Phobius"/>
    </source>
</evidence>
<feature type="region of interest" description="Disordered" evidence="5">
    <location>
        <begin position="1"/>
        <end position="22"/>
    </location>
</feature>
<evidence type="ECO:0000313" key="9">
    <source>
        <dbReference type="Proteomes" id="UP000799437"/>
    </source>
</evidence>
<dbReference type="GeneID" id="54484848"/>
<dbReference type="AlphaFoldDB" id="A0A6A6WAZ2"/>
<feature type="transmembrane region" description="Helical" evidence="6">
    <location>
        <begin position="131"/>
        <end position="151"/>
    </location>
</feature>
<keyword evidence="9" id="KW-1185">Reference proteome</keyword>
<feature type="transmembrane region" description="Helical" evidence="6">
    <location>
        <begin position="437"/>
        <end position="456"/>
    </location>
</feature>
<feature type="transmembrane region" description="Helical" evidence="6">
    <location>
        <begin position="238"/>
        <end position="257"/>
    </location>
</feature>
<sequence length="539" mass="57854">MPVFNERPSDLSQGSVDEEQGDESTSLIKKRWTSPRGFLLIQVAIFSNVFLAGFDSTVTASTWAKIGSEYNAVNIASWLTTSYLITFTTFQPLYGRFSDIFGRRAGFFAAATTFGLGSLACSFAPSVQLFIAARLVQGVGGAGLMTMATIVNSDMIPFRERGMYQAAQNVTHGVGSICGASLGGLVADQVGWRWCFLLQVPISVAACVLGFFVLPNPEEGPGAPVSDSWQQLWEKVDFSGALLLIAGLSLQLVGLGLGGNDLPWLSPWVIASLLGSLVIMALFIRVEASTKAMPIMPLRMFRGISPVATQISNLFVGMAAYAFLFQVPLYFQAVLGESASKAGARLIVPSVASPLGGLISGIVMSRWGKLALLVRIGTGLMAIGNSLVASFRFREAGWKYIVFLFPANLGQGIVYPGILFTYMAAFDHTDHAVSSSTVYLVRSLGWVYGVAITQLITQNTLTSRLPAALSEVDDKRTIIDNIRHSVSYLHSLPVDVQVAARQVYHQGIQCSLIASVVFATVASIAALFSRGQALNREGL</sequence>
<dbReference type="Gene3D" id="1.20.1250.20">
    <property type="entry name" value="MFS general substrate transporter like domains"/>
    <property type="match status" value="1"/>
</dbReference>